<keyword evidence="13" id="KW-0812">Transmembrane</keyword>
<dbReference type="PROSITE" id="PS50109">
    <property type="entry name" value="HIS_KIN"/>
    <property type="match status" value="1"/>
</dbReference>
<dbReference type="SMART" id="SM00388">
    <property type="entry name" value="HisKA"/>
    <property type="match status" value="1"/>
</dbReference>
<dbReference type="SUPFAM" id="SSF55874">
    <property type="entry name" value="ATPase domain of HSP90 chaperone/DNA topoisomerase II/histidine kinase"/>
    <property type="match status" value="1"/>
</dbReference>
<dbReference type="SMART" id="SM00304">
    <property type="entry name" value="HAMP"/>
    <property type="match status" value="1"/>
</dbReference>
<dbReference type="PANTHER" id="PTHR45453:SF1">
    <property type="entry name" value="PHOSPHATE REGULON SENSOR PROTEIN PHOR"/>
    <property type="match status" value="1"/>
</dbReference>
<evidence type="ECO:0000256" key="7">
    <source>
        <dbReference type="ARBA" id="ARBA00022741"/>
    </source>
</evidence>
<feature type="domain" description="Histidine kinase" evidence="14">
    <location>
        <begin position="211"/>
        <end position="420"/>
    </location>
</feature>
<evidence type="ECO:0000256" key="13">
    <source>
        <dbReference type="SAM" id="Phobius"/>
    </source>
</evidence>
<keyword evidence="5" id="KW-0597">Phosphoprotein</keyword>
<keyword evidence="7" id="KW-0547">Nucleotide-binding</keyword>
<name>A0ABU9LPM6_9BACL</name>
<evidence type="ECO:0000259" key="14">
    <source>
        <dbReference type="PROSITE" id="PS50109"/>
    </source>
</evidence>
<dbReference type="Pfam" id="PF00512">
    <property type="entry name" value="HisKA"/>
    <property type="match status" value="1"/>
</dbReference>
<evidence type="ECO:0000313" key="16">
    <source>
        <dbReference type="EMBL" id="MEL5988616.1"/>
    </source>
</evidence>
<evidence type="ECO:0000256" key="10">
    <source>
        <dbReference type="ARBA" id="ARBA00023012"/>
    </source>
</evidence>
<comment type="subcellular location">
    <subcellularLocation>
        <location evidence="2">Cell membrane</location>
        <topology evidence="2">Multi-pass membrane protein</topology>
    </subcellularLocation>
</comment>
<dbReference type="InterPro" id="IPR003661">
    <property type="entry name" value="HisK_dim/P_dom"/>
</dbReference>
<evidence type="ECO:0000256" key="3">
    <source>
        <dbReference type="ARBA" id="ARBA00012438"/>
    </source>
</evidence>
<dbReference type="Gene3D" id="1.10.287.130">
    <property type="match status" value="1"/>
</dbReference>
<evidence type="ECO:0000256" key="6">
    <source>
        <dbReference type="ARBA" id="ARBA00022679"/>
    </source>
</evidence>
<dbReference type="InterPro" id="IPR003594">
    <property type="entry name" value="HATPase_dom"/>
</dbReference>
<dbReference type="InterPro" id="IPR004358">
    <property type="entry name" value="Sig_transdc_His_kin-like_C"/>
</dbReference>
<evidence type="ECO:0000256" key="1">
    <source>
        <dbReference type="ARBA" id="ARBA00000085"/>
    </source>
</evidence>
<feature type="transmembrane region" description="Helical" evidence="13">
    <location>
        <begin position="115"/>
        <end position="138"/>
    </location>
</feature>
<dbReference type="GO" id="GO:0016301">
    <property type="term" value="F:kinase activity"/>
    <property type="evidence" value="ECO:0007669"/>
    <property type="project" value="UniProtKB-KW"/>
</dbReference>
<dbReference type="PROSITE" id="PS50885">
    <property type="entry name" value="HAMP"/>
    <property type="match status" value="1"/>
</dbReference>
<evidence type="ECO:0000256" key="5">
    <source>
        <dbReference type="ARBA" id="ARBA00022553"/>
    </source>
</evidence>
<dbReference type="RefSeq" id="WP_342302972.1">
    <property type="nucleotide sequence ID" value="NZ_JBCEWA010000006.1"/>
</dbReference>
<dbReference type="SMART" id="SM00387">
    <property type="entry name" value="HATPase_c"/>
    <property type="match status" value="1"/>
</dbReference>
<dbReference type="PRINTS" id="PR00344">
    <property type="entry name" value="BCTRLSENSOR"/>
</dbReference>
<evidence type="ECO:0000313" key="17">
    <source>
        <dbReference type="Proteomes" id="UP001398420"/>
    </source>
</evidence>
<keyword evidence="13" id="KW-1133">Transmembrane helix</keyword>
<sequence>MKKQLLVRTSIIFAILYVILGILQIGIFKYSVEYQQQDNVKMASKQLDIRNGELTPESRELLEKQFLNARIEWDGEVIRSFRGDDDDKVTSRTIEREVAGQTLKVSFPTHEENEIMFTQLIIYTVVVAIIFTIVFWLYQKILRRTLRPLDELSEQVRELTIDQMGKAVSVKQAPIEVEQLEKAIQKMQQRVQQAFEKEKETKKVLEQFVSDASHELKTPLTSIRGFTEVLLRSNFENVQQVEDSVTQIHLQTERMSALIERLLQLSRLDRQEPLQLEMISFNELVEDLMPVLEVLGEKREMNYVLQSAQSQQMDVMKMQQVVMNLVQNAIRYSDDGSKITIKAYGTKLEVIDEGRGIEQEKLPYIFRRFYRVDTDRARSTGGEGLGLAIAKEIVEQHDGTIQVTSTVNVGSCFTITLPKE</sequence>
<evidence type="ECO:0000256" key="8">
    <source>
        <dbReference type="ARBA" id="ARBA00022777"/>
    </source>
</evidence>
<evidence type="ECO:0000256" key="9">
    <source>
        <dbReference type="ARBA" id="ARBA00022840"/>
    </source>
</evidence>
<reference evidence="16 17" key="1">
    <citation type="submission" date="2024-04" db="EMBL/GenBank/DDBJ databases">
        <authorList>
            <person name="Wu Y.S."/>
            <person name="Zhang L."/>
        </authorList>
    </citation>
    <scope>NUCLEOTIDE SEQUENCE [LARGE SCALE GENOMIC DNA]</scope>
    <source>
        <strain evidence="16 17">KG-01</strain>
    </source>
</reference>
<evidence type="ECO:0000256" key="11">
    <source>
        <dbReference type="ARBA" id="ARBA00023136"/>
    </source>
</evidence>
<keyword evidence="11 13" id="KW-0472">Membrane</keyword>
<evidence type="ECO:0000256" key="2">
    <source>
        <dbReference type="ARBA" id="ARBA00004651"/>
    </source>
</evidence>
<dbReference type="Proteomes" id="UP001398420">
    <property type="component" value="Unassembled WGS sequence"/>
</dbReference>
<dbReference type="EMBL" id="JBCEWA010000006">
    <property type="protein sequence ID" value="MEL5988616.1"/>
    <property type="molecule type" value="Genomic_DNA"/>
</dbReference>
<dbReference type="InterPro" id="IPR003660">
    <property type="entry name" value="HAMP_dom"/>
</dbReference>
<dbReference type="CDD" id="cd00082">
    <property type="entry name" value="HisKA"/>
    <property type="match status" value="1"/>
</dbReference>
<organism evidence="16 17">
    <name type="scientific">Kurthia gibsonii</name>
    <dbReference type="NCBI Taxonomy" id="33946"/>
    <lineage>
        <taxon>Bacteria</taxon>
        <taxon>Bacillati</taxon>
        <taxon>Bacillota</taxon>
        <taxon>Bacilli</taxon>
        <taxon>Bacillales</taxon>
        <taxon>Caryophanaceae</taxon>
        <taxon>Kurthia</taxon>
    </lineage>
</organism>
<dbReference type="Pfam" id="PF02518">
    <property type="entry name" value="HATPase_c"/>
    <property type="match status" value="1"/>
</dbReference>
<comment type="catalytic activity">
    <reaction evidence="1">
        <text>ATP + protein L-histidine = ADP + protein N-phospho-L-histidine.</text>
        <dbReference type="EC" id="2.7.13.3"/>
    </reaction>
</comment>
<feature type="transmembrane region" description="Helical" evidence="13">
    <location>
        <begin position="12"/>
        <end position="32"/>
    </location>
</feature>
<feature type="coiled-coil region" evidence="12">
    <location>
        <begin position="170"/>
        <end position="204"/>
    </location>
</feature>
<dbReference type="InterPro" id="IPR036890">
    <property type="entry name" value="HATPase_C_sf"/>
</dbReference>
<dbReference type="EC" id="2.7.13.3" evidence="3"/>
<keyword evidence="17" id="KW-1185">Reference proteome</keyword>
<accession>A0ABU9LPM6</accession>
<dbReference type="InterPro" id="IPR005467">
    <property type="entry name" value="His_kinase_dom"/>
</dbReference>
<feature type="domain" description="HAMP" evidence="15">
    <location>
        <begin position="143"/>
        <end position="196"/>
    </location>
</feature>
<dbReference type="SUPFAM" id="SSF47384">
    <property type="entry name" value="Homodimeric domain of signal transducing histidine kinase"/>
    <property type="match status" value="1"/>
</dbReference>
<dbReference type="Gene3D" id="6.10.340.10">
    <property type="match status" value="1"/>
</dbReference>
<keyword evidence="8 16" id="KW-0418">Kinase</keyword>
<keyword evidence="12" id="KW-0175">Coiled coil</keyword>
<keyword evidence="4" id="KW-1003">Cell membrane</keyword>
<evidence type="ECO:0000256" key="4">
    <source>
        <dbReference type="ARBA" id="ARBA00022475"/>
    </source>
</evidence>
<keyword evidence="6" id="KW-0808">Transferase</keyword>
<protein>
    <recommendedName>
        <fullName evidence="3">histidine kinase</fullName>
        <ecNumber evidence="3">2.7.13.3</ecNumber>
    </recommendedName>
</protein>
<evidence type="ECO:0000256" key="12">
    <source>
        <dbReference type="SAM" id="Coils"/>
    </source>
</evidence>
<dbReference type="Gene3D" id="3.30.565.10">
    <property type="entry name" value="Histidine kinase-like ATPase, C-terminal domain"/>
    <property type="match status" value="1"/>
</dbReference>
<keyword evidence="10" id="KW-0902">Two-component regulatory system</keyword>
<proteinExistence type="predicted"/>
<keyword evidence="9" id="KW-0067">ATP-binding</keyword>
<gene>
    <name evidence="16" type="ORF">AAF454_09390</name>
</gene>
<dbReference type="PANTHER" id="PTHR45453">
    <property type="entry name" value="PHOSPHATE REGULON SENSOR PROTEIN PHOR"/>
    <property type="match status" value="1"/>
</dbReference>
<dbReference type="InterPro" id="IPR050351">
    <property type="entry name" value="BphY/WalK/GraS-like"/>
</dbReference>
<dbReference type="InterPro" id="IPR036097">
    <property type="entry name" value="HisK_dim/P_sf"/>
</dbReference>
<comment type="caution">
    <text evidence="16">The sequence shown here is derived from an EMBL/GenBank/DDBJ whole genome shotgun (WGS) entry which is preliminary data.</text>
</comment>
<evidence type="ECO:0000259" key="15">
    <source>
        <dbReference type="PROSITE" id="PS50885"/>
    </source>
</evidence>